<dbReference type="Gramene" id="OB03G37660.1">
    <property type="protein sequence ID" value="OB03G37660.1"/>
    <property type="gene ID" value="OB03G37660"/>
</dbReference>
<evidence type="ECO:0000313" key="1">
    <source>
        <dbReference type="EnsemblPlants" id="OB03G37660.1"/>
    </source>
</evidence>
<dbReference type="Proteomes" id="UP000006038">
    <property type="component" value="Chromosome 3"/>
</dbReference>
<reference evidence="1" key="2">
    <citation type="submission" date="2013-04" db="UniProtKB">
        <authorList>
            <consortium name="EnsemblPlants"/>
        </authorList>
    </citation>
    <scope>IDENTIFICATION</scope>
</reference>
<accession>J3LRU0</accession>
<keyword evidence="2" id="KW-1185">Reference proteome</keyword>
<proteinExistence type="predicted"/>
<dbReference type="AlphaFoldDB" id="J3LRU0"/>
<evidence type="ECO:0000313" key="2">
    <source>
        <dbReference type="Proteomes" id="UP000006038"/>
    </source>
</evidence>
<dbReference type="EnsemblPlants" id="OB03G37660.1">
    <property type="protein sequence ID" value="OB03G37660.1"/>
    <property type="gene ID" value="OB03G37660"/>
</dbReference>
<dbReference type="HOGENOM" id="CLU_1962990_0_0_1"/>
<protein>
    <submittedName>
        <fullName evidence="1">Uncharacterized protein</fullName>
    </submittedName>
</protein>
<name>J3LRU0_ORYBR</name>
<sequence length="128" mass="13812">MQDVGHPFLEKNASIAIPKANNCGIGSATRRFRCKTMQYLHRSKDSITKAINNKGFIGAHLDRDSEEKQANVALDLSDGVEGYGSPREVLEKVDRVLHDAYAVEAEVGVDVRDGARADAAAAGGWTIS</sequence>
<organism evidence="1">
    <name type="scientific">Oryza brachyantha</name>
    <name type="common">malo sina</name>
    <dbReference type="NCBI Taxonomy" id="4533"/>
    <lineage>
        <taxon>Eukaryota</taxon>
        <taxon>Viridiplantae</taxon>
        <taxon>Streptophyta</taxon>
        <taxon>Embryophyta</taxon>
        <taxon>Tracheophyta</taxon>
        <taxon>Spermatophyta</taxon>
        <taxon>Magnoliopsida</taxon>
        <taxon>Liliopsida</taxon>
        <taxon>Poales</taxon>
        <taxon>Poaceae</taxon>
        <taxon>BOP clade</taxon>
        <taxon>Oryzoideae</taxon>
        <taxon>Oryzeae</taxon>
        <taxon>Oryzinae</taxon>
        <taxon>Oryza</taxon>
    </lineage>
</organism>
<reference evidence="1" key="1">
    <citation type="journal article" date="2013" name="Nat. Commun.">
        <title>Whole-genome sequencing of Oryza brachyantha reveals mechanisms underlying Oryza genome evolution.</title>
        <authorList>
            <person name="Chen J."/>
            <person name="Huang Q."/>
            <person name="Gao D."/>
            <person name="Wang J."/>
            <person name="Lang Y."/>
            <person name="Liu T."/>
            <person name="Li B."/>
            <person name="Bai Z."/>
            <person name="Luis Goicoechea J."/>
            <person name="Liang C."/>
            <person name="Chen C."/>
            <person name="Zhang W."/>
            <person name="Sun S."/>
            <person name="Liao Y."/>
            <person name="Zhang X."/>
            <person name="Yang L."/>
            <person name="Song C."/>
            <person name="Wang M."/>
            <person name="Shi J."/>
            <person name="Liu G."/>
            <person name="Liu J."/>
            <person name="Zhou H."/>
            <person name="Zhou W."/>
            <person name="Yu Q."/>
            <person name="An N."/>
            <person name="Chen Y."/>
            <person name="Cai Q."/>
            <person name="Wang B."/>
            <person name="Liu B."/>
            <person name="Min J."/>
            <person name="Huang Y."/>
            <person name="Wu H."/>
            <person name="Li Z."/>
            <person name="Zhang Y."/>
            <person name="Yin Y."/>
            <person name="Song W."/>
            <person name="Jiang J."/>
            <person name="Jackson S.A."/>
            <person name="Wing R.A."/>
            <person name="Wang J."/>
            <person name="Chen M."/>
        </authorList>
    </citation>
    <scope>NUCLEOTIDE SEQUENCE [LARGE SCALE GENOMIC DNA]</scope>
    <source>
        <strain evidence="1">cv. IRGC 101232</strain>
    </source>
</reference>